<dbReference type="OrthoDB" id="1668230at2759"/>
<keyword evidence="1" id="KW-0547">Nucleotide-binding</keyword>
<dbReference type="PROSITE" id="PS50011">
    <property type="entry name" value="PROTEIN_KINASE_DOM"/>
    <property type="match status" value="1"/>
</dbReference>
<proteinExistence type="predicted"/>
<sequence length="767" mass="91320">MESQLKDYVYSLLKTQITENLTLTDKEKKLNHQTGFICFLQGYCLEIGHQVQSNIKQAISHYLYGVKYFADPLCAYQLEQYYTKHKNKILASFCKYLYYLLIELVYEIKHSLKKVECEKYNDAIQELAPTPDIPLNQMSNFLQALFLFRENESQQHFDSLLMNYEQMSAKIHAYPIFIKQFTQQTKNPDKCPDIIYKLCQLVNPEPFLNQCLFNISLYGMIDNSHLNSIRQIVFELSYLNRPENYVEVIEQLYTKTTQYAINKIQIFQKRAKVLKELDLEEEKIKQIVQQNSLISLYIIGKRQKDKSKNCLLCKAKVLLKNPWPESPFITFVYMFYQAKLELHHQNHDGYTRLIDQSIFEESKKFYDRNAVIFQQVRTFQFYCIRRRLDKQRDKITFKNKQIQAMFDQKIIKQLDLSRDNFQSIQLSQIELRRSIVNQSPEKKIIDAIKQTYSIYVNSGNKKLNFDRTIQGPQIIFQLDEKQIQKSRFIELENKIRYTKLNLIQQEEISGIQFISKSNRDGQLSIGKYQGQLISIKTLAYMNYDQIQQYFKFIKKFLNLEHQNIRTIIGYNIDDLQEQDLSGQINILTYKYDYNLRTFLQKNNISIKERWHMAVQIIDAIYYLHQNEIIFCNLHPNNILIDGDLHVPVLIDFDLQFDKDYIDIQYMAKEVIEEEMPLFTEKIDIYSIGCILLYLFFGCEFQFKQSHHSITLNLEDFQDLNPHQSKNVDFHIPTNSDTLQEKARMITLKCLNGELELLNLLQHFYDNA</sequence>
<dbReference type="AlphaFoldDB" id="A0A8S1VDK9"/>
<keyword evidence="2" id="KW-0067">ATP-binding</keyword>
<keyword evidence="5" id="KW-1185">Reference proteome</keyword>
<dbReference type="Pfam" id="PF00069">
    <property type="entry name" value="Pkinase"/>
    <property type="match status" value="1"/>
</dbReference>
<dbReference type="PANTHER" id="PTHR27001">
    <property type="entry name" value="OS01G0253100 PROTEIN"/>
    <property type="match status" value="1"/>
</dbReference>
<dbReference type="GO" id="GO:0005524">
    <property type="term" value="F:ATP binding"/>
    <property type="evidence" value="ECO:0007669"/>
    <property type="project" value="UniProtKB-KW"/>
</dbReference>
<dbReference type="GO" id="GO:0005886">
    <property type="term" value="C:plasma membrane"/>
    <property type="evidence" value="ECO:0007669"/>
    <property type="project" value="TreeGrafter"/>
</dbReference>
<name>A0A8S1VDK9_9CILI</name>
<dbReference type="SMART" id="SM00220">
    <property type="entry name" value="S_TKc"/>
    <property type="match status" value="1"/>
</dbReference>
<reference evidence="4" key="1">
    <citation type="submission" date="2021-01" db="EMBL/GenBank/DDBJ databases">
        <authorList>
            <consortium name="Genoscope - CEA"/>
            <person name="William W."/>
        </authorList>
    </citation>
    <scope>NUCLEOTIDE SEQUENCE</scope>
</reference>
<evidence type="ECO:0000259" key="3">
    <source>
        <dbReference type="PROSITE" id="PS50011"/>
    </source>
</evidence>
<feature type="domain" description="Protein kinase" evidence="3">
    <location>
        <begin position="497"/>
        <end position="767"/>
    </location>
</feature>
<evidence type="ECO:0000256" key="2">
    <source>
        <dbReference type="ARBA" id="ARBA00022840"/>
    </source>
</evidence>
<dbReference type="Proteomes" id="UP000689195">
    <property type="component" value="Unassembled WGS sequence"/>
</dbReference>
<protein>
    <recommendedName>
        <fullName evidence="3">Protein kinase domain-containing protein</fullName>
    </recommendedName>
</protein>
<evidence type="ECO:0000313" key="4">
    <source>
        <dbReference type="EMBL" id="CAD8174927.1"/>
    </source>
</evidence>
<dbReference type="EMBL" id="CAJJDO010000062">
    <property type="protein sequence ID" value="CAD8174927.1"/>
    <property type="molecule type" value="Genomic_DNA"/>
</dbReference>
<dbReference type="PANTHER" id="PTHR27001:SF931">
    <property type="entry name" value="OS11G0664100 PROTEIN"/>
    <property type="match status" value="1"/>
</dbReference>
<comment type="caution">
    <text evidence="4">The sequence shown here is derived from an EMBL/GenBank/DDBJ whole genome shotgun (WGS) entry which is preliminary data.</text>
</comment>
<dbReference type="GO" id="GO:0004672">
    <property type="term" value="F:protein kinase activity"/>
    <property type="evidence" value="ECO:0007669"/>
    <property type="project" value="InterPro"/>
</dbReference>
<dbReference type="InterPro" id="IPR000719">
    <property type="entry name" value="Prot_kinase_dom"/>
</dbReference>
<evidence type="ECO:0000313" key="5">
    <source>
        <dbReference type="Proteomes" id="UP000689195"/>
    </source>
</evidence>
<evidence type="ECO:0000256" key="1">
    <source>
        <dbReference type="ARBA" id="ARBA00022741"/>
    </source>
</evidence>
<organism evidence="4 5">
    <name type="scientific">Paramecium pentaurelia</name>
    <dbReference type="NCBI Taxonomy" id="43138"/>
    <lineage>
        <taxon>Eukaryota</taxon>
        <taxon>Sar</taxon>
        <taxon>Alveolata</taxon>
        <taxon>Ciliophora</taxon>
        <taxon>Intramacronucleata</taxon>
        <taxon>Oligohymenophorea</taxon>
        <taxon>Peniculida</taxon>
        <taxon>Parameciidae</taxon>
        <taxon>Paramecium</taxon>
    </lineage>
</organism>
<gene>
    <name evidence="4" type="ORF">PPENT_87.1.T0620066</name>
</gene>
<accession>A0A8S1VDK9</accession>